<dbReference type="Pfam" id="PF01408">
    <property type="entry name" value="GFO_IDH_MocA"/>
    <property type="match status" value="1"/>
</dbReference>
<dbReference type="PANTHER" id="PTHR43708:SF3">
    <property type="entry name" value="OXIDOREDUCTASE"/>
    <property type="match status" value="1"/>
</dbReference>
<feature type="domain" description="Gfo/Idh/MocA-like oxidoreductase N-terminal" evidence="1">
    <location>
        <begin position="28"/>
        <end position="137"/>
    </location>
</feature>
<dbReference type="PANTHER" id="PTHR43708">
    <property type="entry name" value="CONSERVED EXPRESSED OXIDOREDUCTASE (EUROFUNG)"/>
    <property type="match status" value="1"/>
</dbReference>
<name>A0ABW3NS93_9FLAO</name>
<comment type="caution">
    <text evidence="3">The sequence shown here is derived from an EMBL/GenBank/DDBJ whole genome shotgun (WGS) entry which is preliminary data.</text>
</comment>
<evidence type="ECO:0000259" key="2">
    <source>
        <dbReference type="Pfam" id="PF22725"/>
    </source>
</evidence>
<gene>
    <name evidence="3" type="ORF">ACFQ3Q_07880</name>
</gene>
<organism evidence="3 4">
    <name type="scientific">Salegentibacter chungangensis</name>
    <dbReference type="NCBI Taxonomy" id="1335724"/>
    <lineage>
        <taxon>Bacteria</taxon>
        <taxon>Pseudomonadati</taxon>
        <taxon>Bacteroidota</taxon>
        <taxon>Flavobacteriia</taxon>
        <taxon>Flavobacteriales</taxon>
        <taxon>Flavobacteriaceae</taxon>
        <taxon>Salegentibacter</taxon>
    </lineage>
</organism>
<protein>
    <submittedName>
        <fullName evidence="3">Gfo/Idh/MocA family protein</fullName>
    </submittedName>
</protein>
<dbReference type="InterPro" id="IPR036291">
    <property type="entry name" value="NAD(P)-bd_dom_sf"/>
</dbReference>
<sequence length="380" mass="42793">MSRKIKLGILGGGGDSLIGILHRVASSMYDRYELVGGVFNIDLDESIKFAEEIGIGTSRIYKDLDSLIEAENALPEHERIQVVSVLTPNFLHFPMAKKLLENKFHVICEKPMTTTYEEAKELREIQAKSNKVFAVTYTYTGYPMVRQMKEMIASGAIGKIQKIDVQYYQGWINPIIHDKEKRSNTWRLDPEKSGISCCVGDIGTHAFDMIEYVSGLHVKEILADLNYLYKDNLMDIDGTILLRFSEYVKGVLRSSQIATGEENNFTVSIYGDNAALKWEQENPNYLYMLEDGKPMQVLKPGHEYNSAFSLAGTKLPPGHPEGIFDSMGNIYKGVARAINNEEYHPGEFPGISDGLRGMNFIEKAVDSHKNGNTWVKIDEN</sequence>
<dbReference type="InterPro" id="IPR055170">
    <property type="entry name" value="GFO_IDH_MocA-like_dom"/>
</dbReference>
<dbReference type="Gene3D" id="3.40.50.720">
    <property type="entry name" value="NAD(P)-binding Rossmann-like Domain"/>
    <property type="match status" value="1"/>
</dbReference>
<evidence type="ECO:0000313" key="3">
    <source>
        <dbReference type="EMBL" id="MFD1095662.1"/>
    </source>
</evidence>
<dbReference type="Pfam" id="PF22725">
    <property type="entry name" value="GFO_IDH_MocA_C3"/>
    <property type="match status" value="1"/>
</dbReference>
<accession>A0ABW3NS93</accession>
<keyword evidence="4" id="KW-1185">Reference proteome</keyword>
<dbReference type="SUPFAM" id="SSF55347">
    <property type="entry name" value="Glyceraldehyde-3-phosphate dehydrogenase-like, C-terminal domain"/>
    <property type="match status" value="1"/>
</dbReference>
<reference evidence="4" key="1">
    <citation type="journal article" date="2019" name="Int. J. Syst. Evol. Microbiol.">
        <title>The Global Catalogue of Microorganisms (GCM) 10K type strain sequencing project: providing services to taxonomists for standard genome sequencing and annotation.</title>
        <authorList>
            <consortium name="The Broad Institute Genomics Platform"/>
            <consortium name="The Broad Institute Genome Sequencing Center for Infectious Disease"/>
            <person name="Wu L."/>
            <person name="Ma J."/>
        </authorList>
    </citation>
    <scope>NUCLEOTIDE SEQUENCE [LARGE SCALE GENOMIC DNA]</scope>
    <source>
        <strain evidence="4">CCUG 64793</strain>
    </source>
</reference>
<dbReference type="RefSeq" id="WP_380744590.1">
    <property type="nucleotide sequence ID" value="NZ_JBHTLI010000001.1"/>
</dbReference>
<proteinExistence type="predicted"/>
<evidence type="ECO:0000259" key="1">
    <source>
        <dbReference type="Pfam" id="PF01408"/>
    </source>
</evidence>
<dbReference type="EMBL" id="JBHTLI010000001">
    <property type="protein sequence ID" value="MFD1095662.1"/>
    <property type="molecule type" value="Genomic_DNA"/>
</dbReference>
<dbReference type="Gene3D" id="3.30.360.10">
    <property type="entry name" value="Dihydrodipicolinate Reductase, domain 2"/>
    <property type="match status" value="1"/>
</dbReference>
<dbReference type="InterPro" id="IPR051317">
    <property type="entry name" value="Gfo/Idh/MocA_oxidoreduct"/>
</dbReference>
<dbReference type="SUPFAM" id="SSF51735">
    <property type="entry name" value="NAD(P)-binding Rossmann-fold domains"/>
    <property type="match status" value="1"/>
</dbReference>
<feature type="domain" description="GFO/IDH/MocA-like oxidoreductase" evidence="2">
    <location>
        <begin position="145"/>
        <end position="276"/>
    </location>
</feature>
<evidence type="ECO:0000313" key="4">
    <source>
        <dbReference type="Proteomes" id="UP001597131"/>
    </source>
</evidence>
<dbReference type="Proteomes" id="UP001597131">
    <property type="component" value="Unassembled WGS sequence"/>
</dbReference>
<dbReference type="InterPro" id="IPR000683">
    <property type="entry name" value="Gfo/Idh/MocA-like_OxRdtase_N"/>
</dbReference>